<dbReference type="PROSITE" id="PS00455">
    <property type="entry name" value="AMP_BINDING"/>
    <property type="match status" value="1"/>
</dbReference>
<organism evidence="4 5">
    <name type="scientific">Campylobacter helveticus</name>
    <dbReference type="NCBI Taxonomy" id="28898"/>
    <lineage>
        <taxon>Bacteria</taxon>
        <taxon>Pseudomonadati</taxon>
        <taxon>Campylobacterota</taxon>
        <taxon>Epsilonproteobacteria</taxon>
        <taxon>Campylobacterales</taxon>
        <taxon>Campylobacteraceae</taxon>
        <taxon>Campylobacter</taxon>
    </lineage>
</organism>
<proteinExistence type="inferred from homology"/>
<dbReference type="Gene3D" id="3.40.50.12780">
    <property type="entry name" value="N-terminal domain of ligase-like"/>
    <property type="match status" value="1"/>
</dbReference>
<feature type="domain" description="AMP-dependent synthetase/ligase" evidence="2">
    <location>
        <begin position="9"/>
        <end position="280"/>
    </location>
</feature>
<accession>A0AAX2UJ53</accession>
<dbReference type="RefSeq" id="WP_082199691.1">
    <property type="nucleotide sequence ID" value="NZ_CP020478.1"/>
</dbReference>
<sequence length="442" mass="49558">MLNHPFLKKLESYKDLPCLVYKDKSYTYLELLSEVKNALTKLDGIGGVVGIWGDYDLRSVALFLACVEKGMVVVPLLKNEDLKELQDKISQGQIDYLYDGNKFTSYQNGKTKHKLINALQNQSGLILFSSGSTGKPKAMVHNLDSILSVYLDKKHKAINTILFLMFDHIGGLNTLFNVLAMGACGVAFEERKNVELLAQNIEKYGVALLPASPSLLNLLLISGVKDRYDLSSLRLITYGTERMSDSLLVRLKTEFPRVRFQQTFGTSEVGIAQTTTKGNQIKLEGMEYKIINNELYLKSKTRSLGYLNADNSVFDDEGYFATGDLVEENAEGYIKIIGRSKELINVGGEKVVPQEVEGVILELDFVQDCLAYAKSNAISGQSVCVKIVLKPSWNFSKPELKKEIRKHCKDKLATYKIPTQVELADNLELSERFKKVRPNQKP</sequence>
<dbReference type="SUPFAM" id="SSF56801">
    <property type="entry name" value="Acetyl-CoA synthetase-like"/>
    <property type="match status" value="1"/>
</dbReference>
<name>A0AAX2UJ53_9BACT</name>
<reference evidence="4 5" key="1">
    <citation type="submission" date="2019-05" db="EMBL/GenBank/DDBJ databases">
        <title>Draft genomes of eight strains of Campylobacter helveticus isolated from cats and a dog in New Zealand.</title>
        <authorList>
            <person name="Bojanic K."/>
            <person name="Midwinter A.C."/>
            <person name="Biggs P.J."/>
            <person name="Acke E."/>
            <person name="Cornelius A.J."/>
            <person name="Marshall J.C."/>
        </authorList>
    </citation>
    <scope>NUCLEOTIDE SEQUENCE [LARGE SCALE GENOMIC DNA]</scope>
    <source>
        <strain evidence="4 5">ACP123b</strain>
    </source>
</reference>
<evidence type="ECO:0000259" key="3">
    <source>
        <dbReference type="Pfam" id="PF13193"/>
    </source>
</evidence>
<dbReference type="Pfam" id="PF13193">
    <property type="entry name" value="AMP-binding_C"/>
    <property type="match status" value="1"/>
</dbReference>
<dbReference type="PANTHER" id="PTHR43201">
    <property type="entry name" value="ACYL-COA SYNTHETASE"/>
    <property type="match status" value="1"/>
</dbReference>
<evidence type="ECO:0000259" key="2">
    <source>
        <dbReference type="Pfam" id="PF00501"/>
    </source>
</evidence>
<dbReference type="AlphaFoldDB" id="A0AAX2UJ53"/>
<dbReference type="Pfam" id="PF00501">
    <property type="entry name" value="AMP-binding"/>
    <property type="match status" value="1"/>
</dbReference>
<dbReference type="EMBL" id="VDBS01000054">
    <property type="protein sequence ID" value="TNB56479.1"/>
    <property type="molecule type" value="Genomic_DNA"/>
</dbReference>
<dbReference type="InterPro" id="IPR042099">
    <property type="entry name" value="ANL_N_sf"/>
</dbReference>
<dbReference type="Proteomes" id="UP000306813">
    <property type="component" value="Unassembled WGS sequence"/>
</dbReference>
<dbReference type="InterPro" id="IPR045851">
    <property type="entry name" value="AMP-bd_C_sf"/>
</dbReference>
<dbReference type="Gene3D" id="3.30.300.30">
    <property type="match status" value="1"/>
</dbReference>
<evidence type="ECO:0000313" key="5">
    <source>
        <dbReference type="Proteomes" id="UP000306813"/>
    </source>
</evidence>
<dbReference type="PANTHER" id="PTHR43201:SF8">
    <property type="entry name" value="ACYL-COA SYNTHETASE FAMILY MEMBER 3"/>
    <property type="match status" value="1"/>
</dbReference>
<protein>
    <submittedName>
        <fullName evidence="4">Long-chain fatty acid--CoA ligase</fullName>
    </submittedName>
</protein>
<dbReference type="InterPro" id="IPR000873">
    <property type="entry name" value="AMP-dep_synth/lig_dom"/>
</dbReference>
<gene>
    <name evidence="4" type="ORF">FDW42_07250</name>
</gene>
<feature type="domain" description="AMP-binding enzyme C-terminal" evidence="3">
    <location>
        <begin position="355"/>
        <end position="434"/>
    </location>
</feature>
<evidence type="ECO:0000313" key="4">
    <source>
        <dbReference type="EMBL" id="TNB56479.1"/>
    </source>
</evidence>
<comment type="caution">
    <text evidence="4">The sequence shown here is derived from an EMBL/GenBank/DDBJ whole genome shotgun (WGS) entry which is preliminary data.</text>
</comment>
<dbReference type="GO" id="GO:0031956">
    <property type="term" value="F:medium-chain fatty acid-CoA ligase activity"/>
    <property type="evidence" value="ECO:0007669"/>
    <property type="project" value="TreeGrafter"/>
</dbReference>
<dbReference type="GO" id="GO:0006631">
    <property type="term" value="P:fatty acid metabolic process"/>
    <property type="evidence" value="ECO:0007669"/>
    <property type="project" value="TreeGrafter"/>
</dbReference>
<dbReference type="KEGG" id="chv:CHELV3228_0846"/>
<dbReference type="CDD" id="cd04433">
    <property type="entry name" value="AFD_class_I"/>
    <property type="match status" value="1"/>
</dbReference>
<dbReference type="InterPro" id="IPR020845">
    <property type="entry name" value="AMP-binding_CS"/>
</dbReference>
<keyword evidence="4" id="KW-0436">Ligase</keyword>
<dbReference type="GeneID" id="52036751"/>
<comment type="similarity">
    <text evidence="1">Belongs to the ATP-dependent AMP-binding enzyme family.</text>
</comment>
<evidence type="ECO:0000256" key="1">
    <source>
        <dbReference type="ARBA" id="ARBA00006432"/>
    </source>
</evidence>
<dbReference type="InterPro" id="IPR025110">
    <property type="entry name" value="AMP-bd_C"/>
</dbReference>